<dbReference type="RefSeq" id="WP_126949131.1">
    <property type="nucleotide sequence ID" value="NZ_RZHG01000030.1"/>
</dbReference>
<sequence length="100" mass="11047">MIGIILFLILVLLIYATGLLPGVMKFISGFFALVIVAFSAAAFGWPTVIAGFVAAVALAFIALWLVGRNVNRPIAVKSNHTDIHQQLEKVNKEERQRRNR</sequence>
<evidence type="ECO:0000256" key="1">
    <source>
        <dbReference type="SAM" id="Phobius"/>
    </source>
</evidence>
<accession>A0A3S0YQG8</accession>
<keyword evidence="3" id="KW-1185">Reference proteome</keyword>
<organism evidence="2 3">
    <name type="scientific">Vreelandella andesensis</name>
    <dbReference type="NCBI Taxonomy" id="447567"/>
    <lineage>
        <taxon>Bacteria</taxon>
        <taxon>Pseudomonadati</taxon>
        <taxon>Pseudomonadota</taxon>
        <taxon>Gammaproteobacteria</taxon>
        <taxon>Oceanospirillales</taxon>
        <taxon>Halomonadaceae</taxon>
        <taxon>Vreelandella</taxon>
    </lineage>
</organism>
<gene>
    <name evidence="2" type="ORF">ELY33_17210</name>
</gene>
<keyword evidence="1" id="KW-0472">Membrane</keyword>
<feature type="transmembrane region" description="Helical" evidence="1">
    <location>
        <begin position="48"/>
        <end position="67"/>
    </location>
</feature>
<reference evidence="2 3" key="1">
    <citation type="submission" date="2018-12" db="EMBL/GenBank/DDBJ databases">
        <title>three novel Halomonas strain isolated from plants.</title>
        <authorList>
            <person name="Sun C."/>
        </authorList>
    </citation>
    <scope>NUCLEOTIDE SEQUENCE [LARGE SCALE GENOMIC DNA]</scope>
    <source>
        <strain evidence="2 3">DSM 19434</strain>
    </source>
</reference>
<name>A0A3S0YQG8_9GAMM</name>
<proteinExistence type="predicted"/>
<keyword evidence="1" id="KW-1133">Transmembrane helix</keyword>
<dbReference type="Proteomes" id="UP000287336">
    <property type="component" value="Unassembled WGS sequence"/>
</dbReference>
<comment type="caution">
    <text evidence="2">The sequence shown here is derived from an EMBL/GenBank/DDBJ whole genome shotgun (WGS) entry which is preliminary data.</text>
</comment>
<protein>
    <submittedName>
        <fullName evidence="2">Uncharacterized protein</fullName>
    </submittedName>
</protein>
<evidence type="ECO:0000313" key="3">
    <source>
        <dbReference type="Proteomes" id="UP000287336"/>
    </source>
</evidence>
<keyword evidence="1" id="KW-0812">Transmembrane</keyword>
<dbReference type="AlphaFoldDB" id="A0A3S0YQG8"/>
<dbReference type="EMBL" id="RZHG01000030">
    <property type="protein sequence ID" value="RUR26847.1"/>
    <property type="molecule type" value="Genomic_DNA"/>
</dbReference>
<evidence type="ECO:0000313" key="2">
    <source>
        <dbReference type="EMBL" id="RUR26847.1"/>
    </source>
</evidence>